<keyword evidence="3" id="KW-1185">Reference proteome</keyword>
<evidence type="ECO:0008006" key="4">
    <source>
        <dbReference type="Google" id="ProtNLM"/>
    </source>
</evidence>
<accession>A0A2L0ID17</accession>
<reference evidence="2 3" key="1">
    <citation type="submission" date="2018-01" db="EMBL/GenBank/DDBJ databases">
        <title>Complete and assembled Genome of Pantoea gaviniae DSM22758T.</title>
        <authorList>
            <person name="Stevens M.J.A."/>
            <person name="Zurfluh K."/>
            <person name="Stephan R."/>
        </authorList>
    </citation>
    <scope>NUCLEOTIDE SEQUENCE [LARGE SCALE GENOMIC DNA]</scope>
    <source>
        <strain evidence="2 3">DSM 22758</strain>
    </source>
</reference>
<gene>
    <name evidence="2" type="ORF">C2E15_03630</name>
</gene>
<evidence type="ECO:0000313" key="3">
    <source>
        <dbReference type="Proteomes" id="UP000238365"/>
    </source>
</evidence>
<protein>
    <recommendedName>
        <fullName evidence="4">DUF3829 domain-containing protein</fullName>
    </recommendedName>
</protein>
<dbReference type="OrthoDB" id="6555098at2"/>
<dbReference type="Pfam" id="PF12889">
    <property type="entry name" value="DUF3829"/>
    <property type="match status" value="1"/>
</dbReference>
<dbReference type="KEGG" id="pgz:C2E15_03630"/>
<dbReference type="RefSeq" id="WP_104956171.1">
    <property type="nucleotide sequence ID" value="NZ_CP026377.1"/>
</dbReference>
<keyword evidence="1" id="KW-0732">Signal</keyword>
<proteinExistence type="predicted"/>
<dbReference type="PROSITE" id="PS51257">
    <property type="entry name" value="PROKAR_LIPOPROTEIN"/>
    <property type="match status" value="1"/>
</dbReference>
<dbReference type="InterPro" id="IPR024291">
    <property type="entry name" value="DUF3829"/>
</dbReference>
<feature type="chain" id="PRO_5014921089" description="DUF3829 domain-containing protein" evidence="1">
    <location>
        <begin position="24"/>
        <end position="302"/>
    </location>
</feature>
<dbReference type="Proteomes" id="UP000238365">
    <property type="component" value="Chromosome"/>
</dbReference>
<evidence type="ECO:0000256" key="1">
    <source>
        <dbReference type="SAM" id="SignalP"/>
    </source>
</evidence>
<organism evidence="2 3">
    <name type="scientific">Mixta gaviniae</name>
    <dbReference type="NCBI Taxonomy" id="665914"/>
    <lineage>
        <taxon>Bacteria</taxon>
        <taxon>Pseudomonadati</taxon>
        <taxon>Pseudomonadota</taxon>
        <taxon>Gammaproteobacteria</taxon>
        <taxon>Enterobacterales</taxon>
        <taxon>Erwiniaceae</taxon>
        <taxon>Mixta</taxon>
    </lineage>
</organism>
<name>A0A2L0ID17_9GAMM</name>
<dbReference type="AlphaFoldDB" id="A0A2L0ID17"/>
<evidence type="ECO:0000313" key="2">
    <source>
        <dbReference type="EMBL" id="AUX92272.1"/>
    </source>
</evidence>
<feature type="signal peptide" evidence="1">
    <location>
        <begin position="1"/>
        <end position="23"/>
    </location>
</feature>
<sequence>MAKDTPWRLLMAAALALMITACDKTTDSANPSSSAAHDIGTAIDDKFAAFIRAANSESSMTYHSLPEAFYHYQRDVAPFIATGKTLERYSVVNPAMLHTLSDGLAKALSMPGALPPLDNAAQQYKASLDKLIPLSEALYDYAQNKTWLSDSGDLARRSHPDYIAGFDAILMQRDRFLRAISIANHERIKLAWEQSPENSPAHFRYGVVWLSRQTLEELNDPSLSASLNKDAATLHQLSAGWQQLLQQQGNGQCQSIFHALDTYLSALDEAMQAQAQGRETADDKTILPFNALVSALSNNRQC</sequence>
<dbReference type="EMBL" id="CP026377">
    <property type="protein sequence ID" value="AUX92272.1"/>
    <property type="molecule type" value="Genomic_DNA"/>
</dbReference>